<keyword evidence="6" id="KW-1185">Reference proteome</keyword>
<sequence>MPVTVMPVAHRRAAGELEREVLALLWATSEPLMPMQVQHRLGGDLAQSTIATTLLRLVAKGLAERTPHGRGFAYRPLQRAEDHAAVQMVKLLRRGDDPGTVLRYFAGHLSPDHRGLLLQALNAGEQG</sequence>
<dbReference type="SUPFAM" id="SSF46785">
    <property type="entry name" value="Winged helix' DNA-binding domain"/>
    <property type="match status" value="1"/>
</dbReference>
<reference evidence="5 6" key="1">
    <citation type="submission" date="2022-04" db="EMBL/GenBank/DDBJ databases">
        <title>Genome diversity in the genus Frankia.</title>
        <authorList>
            <person name="Carlos-Shanley C."/>
            <person name="Hahn D."/>
        </authorList>
    </citation>
    <scope>NUCLEOTIDE SEQUENCE [LARGE SCALE GENOMIC DNA]</scope>
    <source>
        <strain evidence="5 6">Ag45/Mut15</strain>
    </source>
</reference>
<evidence type="ECO:0000313" key="6">
    <source>
        <dbReference type="Proteomes" id="UP001201873"/>
    </source>
</evidence>
<keyword evidence="3" id="KW-0238">DNA-binding</keyword>
<comment type="similarity">
    <text evidence="1">Belongs to the BlaI transcriptional regulatory family.</text>
</comment>
<evidence type="ECO:0000256" key="4">
    <source>
        <dbReference type="ARBA" id="ARBA00023163"/>
    </source>
</evidence>
<dbReference type="RefSeq" id="WP_248823618.1">
    <property type="nucleotide sequence ID" value="NZ_JALKFT010000003.1"/>
</dbReference>
<keyword evidence="2" id="KW-0805">Transcription regulation</keyword>
<protein>
    <submittedName>
        <fullName evidence="5">BlaI/MecI/CopY family transcriptional regulator</fullName>
    </submittedName>
</protein>
<dbReference type="InterPro" id="IPR036390">
    <property type="entry name" value="WH_DNA-bd_sf"/>
</dbReference>
<proteinExistence type="inferred from homology"/>
<evidence type="ECO:0000256" key="1">
    <source>
        <dbReference type="ARBA" id="ARBA00011046"/>
    </source>
</evidence>
<dbReference type="EMBL" id="JALKFT010000003">
    <property type="protein sequence ID" value="MCK9875149.1"/>
    <property type="molecule type" value="Genomic_DNA"/>
</dbReference>
<dbReference type="InterPro" id="IPR036388">
    <property type="entry name" value="WH-like_DNA-bd_sf"/>
</dbReference>
<dbReference type="Pfam" id="PF03965">
    <property type="entry name" value="Penicillinase_R"/>
    <property type="match status" value="1"/>
</dbReference>
<gene>
    <name evidence="5" type="ORF">MXD59_05020</name>
</gene>
<evidence type="ECO:0000256" key="2">
    <source>
        <dbReference type="ARBA" id="ARBA00023015"/>
    </source>
</evidence>
<dbReference type="Proteomes" id="UP001201873">
    <property type="component" value="Unassembled WGS sequence"/>
</dbReference>
<keyword evidence="4" id="KW-0804">Transcription</keyword>
<organism evidence="5 6">
    <name type="scientific">Frankia umida</name>
    <dbReference type="NCBI Taxonomy" id="573489"/>
    <lineage>
        <taxon>Bacteria</taxon>
        <taxon>Bacillati</taxon>
        <taxon>Actinomycetota</taxon>
        <taxon>Actinomycetes</taxon>
        <taxon>Frankiales</taxon>
        <taxon>Frankiaceae</taxon>
        <taxon>Frankia</taxon>
    </lineage>
</organism>
<comment type="caution">
    <text evidence="5">The sequence shown here is derived from an EMBL/GenBank/DDBJ whole genome shotgun (WGS) entry which is preliminary data.</text>
</comment>
<dbReference type="Gene3D" id="1.10.10.10">
    <property type="entry name" value="Winged helix-like DNA-binding domain superfamily/Winged helix DNA-binding domain"/>
    <property type="match status" value="1"/>
</dbReference>
<dbReference type="InterPro" id="IPR005650">
    <property type="entry name" value="BlaI_family"/>
</dbReference>
<name>A0ABT0JUF6_9ACTN</name>
<evidence type="ECO:0000313" key="5">
    <source>
        <dbReference type="EMBL" id="MCK9875149.1"/>
    </source>
</evidence>
<accession>A0ABT0JUF6</accession>
<evidence type="ECO:0000256" key="3">
    <source>
        <dbReference type="ARBA" id="ARBA00023125"/>
    </source>
</evidence>